<dbReference type="Proteomes" id="UP001229422">
    <property type="component" value="Chromosome"/>
</dbReference>
<dbReference type="Gene3D" id="3.40.50.1000">
    <property type="entry name" value="HAD superfamily/HAD-like"/>
    <property type="match status" value="1"/>
</dbReference>
<dbReference type="SFLD" id="SFLDS00003">
    <property type="entry name" value="Haloacid_Dehalogenase"/>
    <property type="match status" value="1"/>
</dbReference>
<dbReference type="EMBL" id="LJZV01000003">
    <property type="protein sequence ID" value="KZD94231.1"/>
    <property type="molecule type" value="Genomic_DNA"/>
</dbReference>
<dbReference type="SFLD" id="SFLDG01144">
    <property type="entry name" value="C2.B.4:_PGP_Like"/>
    <property type="match status" value="1"/>
</dbReference>
<protein>
    <recommendedName>
        <fullName evidence="1">Phosphoglycolate phosphatase</fullName>
        <ecNumber evidence="1">3.1.3.18</ecNumber>
    </recommendedName>
</protein>
<dbReference type="Proteomes" id="UP001214898">
    <property type="component" value="Chromosome"/>
</dbReference>
<reference evidence="4" key="3">
    <citation type="submission" date="2021-03" db="EMBL/GenBank/DDBJ databases">
        <title>Isolation of Bacillus subtilis from fermented food sample.</title>
        <authorList>
            <person name="Lakshmanan V."/>
            <person name="Athira K."/>
            <person name="Rajagopal K."/>
        </authorList>
    </citation>
    <scope>NUCLEOTIDE SEQUENCE</scope>
    <source>
        <strain evidence="4">S1</strain>
    </source>
</reference>
<evidence type="ECO:0000313" key="3">
    <source>
        <dbReference type="EMBL" id="KZD94231.1"/>
    </source>
</evidence>
<dbReference type="PANTHER" id="PTHR10000">
    <property type="entry name" value="PHOSPHOSERINE PHOSPHATASE"/>
    <property type="match status" value="1"/>
</dbReference>
<dbReference type="NCBIfam" id="TIGR01482">
    <property type="entry name" value="SPP-subfamily"/>
    <property type="match status" value="1"/>
</dbReference>
<dbReference type="PROSITE" id="PS01228">
    <property type="entry name" value="COF_1"/>
    <property type="match status" value="1"/>
</dbReference>
<organism evidence="2 7">
    <name type="scientific">Bacillus subtilis</name>
    <dbReference type="NCBI Taxonomy" id="1423"/>
    <lineage>
        <taxon>Bacteria</taxon>
        <taxon>Bacillati</taxon>
        <taxon>Bacillota</taxon>
        <taxon>Bacilli</taxon>
        <taxon>Bacillales</taxon>
        <taxon>Bacillaceae</taxon>
        <taxon>Bacillus</taxon>
    </lineage>
</organism>
<reference evidence="2 7" key="1">
    <citation type="submission" date="2014-12" db="EMBL/GenBank/DDBJ databases">
        <title>Comparative genome analysis of Bacillus coagulans HM-08, Clostridium butyricum HM-68, Bacillus subtilis HM-66 and Bacillus licheniformis BL-09.</title>
        <authorList>
            <person name="Zhang H."/>
        </authorList>
    </citation>
    <scope>NUCLEOTIDE SEQUENCE [LARGE SCALE GENOMIC DNA]</scope>
    <source>
        <strain evidence="2 7">HM-66</strain>
    </source>
</reference>
<reference evidence="5" key="4">
    <citation type="submission" date="2023-03" db="EMBL/GenBank/DDBJ databases">
        <title>Complete genome sequences of 52 Bacillus and Priestia strains isolated from West-African fermentations and 26 reference strains from the DSMZ collection.</title>
        <authorList>
            <person name="Wiedenbein E.S."/>
            <person name="Canoy T.S."/>
            <person name="Hui Y."/>
            <person name="Parkouda C."/>
            <person name="Dawende C."/>
            <person name="Ametefe E."/>
            <person name="Jespersen L."/>
            <person name="Nielsen D.S."/>
        </authorList>
    </citation>
    <scope>NUCLEOTIDE SEQUENCE</scope>
    <source>
        <strain evidence="5">PRO56</strain>
    </source>
</reference>
<evidence type="ECO:0000256" key="1">
    <source>
        <dbReference type="NCBIfam" id="TIGR01487"/>
    </source>
</evidence>
<dbReference type="NCBIfam" id="TIGR01487">
    <property type="entry name" value="Pglycolate_arch"/>
    <property type="match status" value="1"/>
</dbReference>
<keyword evidence="3" id="KW-0378">Hydrolase</keyword>
<dbReference type="GO" id="GO:0005829">
    <property type="term" value="C:cytosol"/>
    <property type="evidence" value="ECO:0007669"/>
    <property type="project" value="TreeGrafter"/>
</dbReference>
<dbReference type="Proteomes" id="UP000665181">
    <property type="component" value="Unassembled WGS sequence"/>
</dbReference>
<dbReference type="SFLD" id="SFLDG01140">
    <property type="entry name" value="C2.B:_Phosphomannomutase_and_P"/>
    <property type="match status" value="1"/>
</dbReference>
<dbReference type="CDD" id="cd07516">
    <property type="entry name" value="HAD_Pase"/>
    <property type="match status" value="1"/>
</dbReference>
<evidence type="ECO:0000313" key="2">
    <source>
        <dbReference type="EMBL" id="KIU10869.1"/>
    </source>
</evidence>
<dbReference type="InterPro" id="IPR023214">
    <property type="entry name" value="HAD_sf"/>
</dbReference>
<reference evidence="6" key="5">
    <citation type="submission" date="2023-05" db="EMBL/GenBank/DDBJ databases">
        <title>Complete genome sequence of Bacillus subtilis SRCM117797 isolated from Soybean paste.</title>
        <authorList>
            <person name="Abraha H.B."/>
            <person name="Kim K.-P."/>
            <person name="Ryu M.-S."/>
            <person name="Jeong D.-Y."/>
        </authorList>
    </citation>
    <scope>NUCLEOTIDE SEQUENCE</scope>
    <source>
        <strain evidence="6">SRCM117797</strain>
    </source>
</reference>
<dbReference type="NCBIfam" id="TIGR01484">
    <property type="entry name" value="HAD-SF-IIB"/>
    <property type="match status" value="1"/>
</dbReference>
<dbReference type="EMBL" id="CP120576">
    <property type="protein sequence ID" value="WEY84717.1"/>
    <property type="molecule type" value="Genomic_DNA"/>
</dbReference>
<dbReference type="GO" id="GO:0008967">
    <property type="term" value="F:phosphoglycolate phosphatase activity"/>
    <property type="evidence" value="ECO:0007669"/>
    <property type="project" value="UniProtKB-UniRule"/>
</dbReference>
<dbReference type="Pfam" id="PF08282">
    <property type="entry name" value="Hydrolase_3"/>
    <property type="match status" value="2"/>
</dbReference>
<dbReference type="EMBL" id="CP125292">
    <property type="protein sequence ID" value="WHM20135.1"/>
    <property type="molecule type" value="Genomic_DNA"/>
</dbReference>
<gene>
    <name evidence="5" type="primary">ribZ</name>
    <name evidence="3" type="ORF">B4122_0927</name>
    <name evidence="4" type="ORF">J5227_10010</name>
    <name evidence="5" type="ORF">P5633_21210</name>
    <name evidence="6" type="ORF">QL281_14855</name>
    <name evidence="2" type="ORF">SC09_Contig25orf00733</name>
</gene>
<dbReference type="RefSeq" id="WP_003234424.1">
    <property type="nucleotide sequence ID" value="NZ_AP024621.1"/>
</dbReference>
<evidence type="ECO:0000313" key="4">
    <source>
        <dbReference type="EMBL" id="MBO3794642.1"/>
    </source>
</evidence>
<dbReference type="EMBL" id="JAGFPW010000007">
    <property type="protein sequence ID" value="MBO3794642.1"/>
    <property type="molecule type" value="Genomic_DNA"/>
</dbReference>
<name>A0A0A1LTA5_BACIU</name>
<dbReference type="PATRIC" id="fig|1423.134.peg.2516"/>
<sequence length="249" mass="28186">MSVQREDVDIKLIAIDMDGTLLNDEQLISDENRKAIREAEDKGVYVVISTGRTLMTCRELAESLKLSSFLITANGSEIWDSNFNLVERKLLHTDHIQMMWDLRNKHNTNFWASTVNKVWRGEFPENITDHEWLKFGFDIEDDDIRNEVLEELRKNKELEITNSSPTNIEVNALGINKAAALAKVTEKLGFTMENVMAMGDSLNDIAMIKEAGLGVAMGNAQDIVKETADYITDTNIEDGVAKAIRHWVL</sequence>
<dbReference type="SMR" id="A0A0A1LTA5"/>
<dbReference type="Proteomes" id="UP000076442">
    <property type="component" value="Unassembled WGS sequence"/>
</dbReference>
<dbReference type="GO" id="GO:0000287">
    <property type="term" value="F:magnesium ion binding"/>
    <property type="evidence" value="ECO:0007669"/>
    <property type="project" value="TreeGrafter"/>
</dbReference>
<evidence type="ECO:0000313" key="6">
    <source>
        <dbReference type="EMBL" id="WHM20135.1"/>
    </source>
</evidence>
<dbReference type="AlphaFoldDB" id="A0A0A1LTA5"/>
<accession>A0A0A1LTA5</accession>
<dbReference type="InterPro" id="IPR036412">
    <property type="entry name" value="HAD-like_sf"/>
</dbReference>
<reference evidence="3 8" key="2">
    <citation type="submission" date="2015-09" db="EMBL/GenBank/DDBJ databases">
        <title>Spore heat resistance.</title>
        <authorList>
            <person name="Boekhorst J."/>
            <person name="Berendsen E.M."/>
            <person name="Wells-Bennik M.H."/>
            <person name="Kuipers O.P."/>
        </authorList>
    </citation>
    <scope>NUCLEOTIDE SEQUENCE [LARGE SCALE GENOMIC DNA]</scope>
    <source>
        <strain evidence="3 8">B4122</strain>
    </source>
</reference>
<dbReference type="Gene3D" id="3.90.1070.10">
    <property type="match status" value="1"/>
</dbReference>
<dbReference type="InterPro" id="IPR006379">
    <property type="entry name" value="HAD-SF_hydro_IIB"/>
</dbReference>
<evidence type="ECO:0000313" key="5">
    <source>
        <dbReference type="EMBL" id="WEY84717.1"/>
    </source>
</evidence>
<evidence type="ECO:0000313" key="8">
    <source>
        <dbReference type="Proteomes" id="UP000076442"/>
    </source>
</evidence>
<dbReference type="SUPFAM" id="SSF56784">
    <property type="entry name" value="HAD-like"/>
    <property type="match status" value="1"/>
</dbReference>
<dbReference type="Proteomes" id="UP000032247">
    <property type="component" value="Unassembled WGS sequence"/>
</dbReference>
<dbReference type="PROSITE" id="PS01229">
    <property type="entry name" value="COF_2"/>
    <property type="match status" value="1"/>
</dbReference>
<dbReference type="PRINTS" id="PR00119">
    <property type="entry name" value="CATATPASE"/>
</dbReference>
<dbReference type="EC" id="3.1.3.18" evidence="1"/>
<dbReference type="PANTHER" id="PTHR10000:SF55">
    <property type="entry name" value="5-AMINO-6-(5-PHOSPHO-D-RIBITYLAMINO)URACIL PHOSPHATASE YCSE"/>
    <property type="match status" value="1"/>
</dbReference>
<dbReference type="EMBL" id="JXBC01000004">
    <property type="protein sequence ID" value="KIU10869.1"/>
    <property type="molecule type" value="Genomic_DNA"/>
</dbReference>
<proteinExistence type="predicted"/>
<dbReference type="STRING" id="483913.AN935_02095"/>
<evidence type="ECO:0000313" key="7">
    <source>
        <dbReference type="Proteomes" id="UP000032247"/>
    </source>
</evidence>